<comment type="caution">
    <text evidence="2">The sequence shown here is derived from an EMBL/GenBank/DDBJ whole genome shotgun (WGS) entry which is preliminary data.</text>
</comment>
<proteinExistence type="predicted"/>
<dbReference type="EMBL" id="AZFA01000034">
    <property type="protein sequence ID" value="KRL65571.1"/>
    <property type="molecule type" value="Genomic_DNA"/>
</dbReference>
<dbReference type="eggNOG" id="COG4478">
    <property type="taxonomic scope" value="Bacteria"/>
</dbReference>
<feature type="transmembrane region" description="Helical" evidence="1">
    <location>
        <begin position="12"/>
        <end position="34"/>
    </location>
</feature>
<feature type="transmembrane region" description="Helical" evidence="1">
    <location>
        <begin position="94"/>
        <end position="111"/>
    </location>
</feature>
<dbReference type="PATRIC" id="fig|1423815.3.peg.1600"/>
<dbReference type="AlphaFoldDB" id="A0A0R1SIB1"/>
<dbReference type="Proteomes" id="UP000051647">
    <property type="component" value="Unassembled WGS sequence"/>
</dbReference>
<dbReference type="RefSeq" id="WP_010624779.1">
    <property type="nucleotide sequence ID" value="NZ_AZFA01000034.1"/>
</dbReference>
<dbReference type="InterPro" id="IPR010178">
    <property type="entry name" value="Lit"/>
</dbReference>
<accession>A0A0R1SIB1</accession>
<dbReference type="Pfam" id="PF07314">
    <property type="entry name" value="Lit"/>
    <property type="match status" value="1"/>
</dbReference>
<feature type="transmembrane region" description="Helical" evidence="1">
    <location>
        <begin position="123"/>
        <end position="148"/>
    </location>
</feature>
<keyword evidence="3" id="KW-1185">Reference proteome</keyword>
<dbReference type="NCBIfam" id="TIGR01906">
    <property type="entry name" value="integ_TIGR01906"/>
    <property type="match status" value="1"/>
</dbReference>
<dbReference type="OrthoDB" id="9813051at2"/>
<feature type="transmembrane region" description="Helical" evidence="1">
    <location>
        <begin position="175"/>
        <end position="197"/>
    </location>
</feature>
<gene>
    <name evidence="2" type="ORF">FC27_GL001564</name>
</gene>
<reference evidence="2 3" key="1">
    <citation type="journal article" date="2015" name="Genome Announc.">
        <title>Expanding the biotechnology potential of lactobacilli through comparative genomics of 213 strains and associated genera.</title>
        <authorList>
            <person name="Sun Z."/>
            <person name="Harris H.M."/>
            <person name="McCann A."/>
            <person name="Guo C."/>
            <person name="Argimon S."/>
            <person name="Zhang W."/>
            <person name="Yang X."/>
            <person name="Jeffery I.B."/>
            <person name="Cooney J.C."/>
            <person name="Kagawa T.F."/>
            <person name="Liu W."/>
            <person name="Song Y."/>
            <person name="Salvetti E."/>
            <person name="Wrobel A."/>
            <person name="Rasinkangas P."/>
            <person name="Parkhill J."/>
            <person name="Rea M.C."/>
            <person name="O'Sullivan O."/>
            <person name="Ritari J."/>
            <person name="Douillard F.P."/>
            <person name="Paul Ross R."/>
            <person name="Yang R."/>
            <person name="Briner A.E."/>
            <person name="Felis G.E."/>
            <person name="de Vos W.M."/>
            <person name="Barrangou R."/>
            <person name="Klaenhammer T.R."/>
            <person name="Caufield P.W."/>
            <person name="Cui Y."/>
            <person name="Zhang H."/>
            <person name="O'Toole P.W."/>
        </authorList>
    </citation>
    <scope>NUCLEOTIDE SEQUENCE [LARGE SCALE GENOMIC DNA]</scope>
    <source>
        <strain evidence="2 3">DSM 14857</strain>
    </source>
</reference>
<name>A0A0R1SIB1_9LACO</name>
<keyword evidence="1" id="KW-1133">Transmembrane helix</keyword>
<evidence type="ECO:0000313" key="2">
    <source>
        <dbReference type="EMBL" id="KRL65571.1"/>
    </source>
</evidence>
<evidence type="ECO:0000313" key="3">
    <source>
        <dbReference type="Proteomes" id="UP000051647"/>
    </source>
</evidence>
<keyword evidence="1" id="KW-0812">Transmembrane</keyword>
<keyword evidence="1" id="KW-0472">Membrane</keyword>
<evidence type="ECO:0000256" key="1">
    <source>
        <dbReference type="SAM" id="Phobius"/>
    </source>
</evidence>
<dbReference type="STRING" id="1423815.FC27_GL001564"/>
<sequence>MSNSQRDAFYTFVLALFIFTFSITVTILFSFVIFKFDIHHYFLDQEANMSAGKLMHNYNQMMNYLLNPFDGSFHLDDFRSSVNGRVHFADCKKLFMLNFIVFILSGIYVFFRRKYRARFNRTYLYIAIVGIVLLLLMAVDFDGFFVIFHKILFRNNDWLFDPSLDPIINVLPDEFFIQCFVLFFVLFEGLNFFKFFAKK</sequence>
<organism evidence="2 3">
    <name type="scientific">Companilactobacillus versmoldensis DSM 14857 = KCTC 3814</name>
    <dbReference type="NCBI Taxonomy" id="1423815"/>
    <lineage>
        <taxon>Bacteria</taxon>
        <taxon>Bacillati</taxon>
        <taxon>Bacillota</taxon>
        <taxon>Bacilli</taxon>
        <taxon>Lactobacillales</taxon>
        <taxon>Lactobacillaceae</taxon>
        <taxon>Companilactobacillus</taxon>
    </lineage>
</organism>
<protein>
    <submittedName>
        <fullName evidence="2">Integral membrane protein, Rhodopsin-like GPCR superfamily</fullName>
    </submittedName>
</protein>